<evidence type="ECO:0000313" key="3">
    <source>
        <dbReference type="EMBL" id="QSX30744.1"/>
    </source>
</evidence>
<keyword evidence="4" id="KW-1185">Reference proteome</keyword>
<feature type="region of interest" description="Disordered" evidence="1">
    <location>
        <begin position="244"/>
        <end position="265"/>
    </location>
</feature>
<dbReference type="AlphaFoldDB" id="A0A974XUX4"/>
<accession>A0A974XUX4</accession>
<feature type="transmembrane region" description="Helical" evidence="2">
    <location>
        <begin position="169"/>
        <end position="186"/>
    </location>
</feature>
<keyword evidence="2" id="KW-0472">Membrane</keyword>
<gene>
    <name evidence="3" type="ORF">JYB88_03530</name>
</gene>
<dbReference type="EMBL" id="CP071504">
    <property type="protein sequence ID" value="QSX30744.1"/>
    <property type="molecule type" value="Genomic_DNA"/>
</dbReference>
<name>A0A974XUX4_9GAMM</name>
<keyword evidence="2" id="KW-1133">Transmembrane helix</keyword>
<keyword evidence="2" id="KW-0812">Transmembrane</keyword>
<feature type="transmembrane region" description="Helical" evidence="2">
    <location>
        <begin position="202"/>
        <end position="223"/>
    </location>
</feature>
<evidence type="ECO:0000256" key="2">
    <source>
        <dbReference type="SAM" id="Phobius"/>
    </source>
</evidence>
<feature type="transmembrane region" description="Helical" evidence="2">
    <location>
        <begin position="76"/>
        <end position="93"/>
    </location>
</feature>
<dbReference type="RefSeq" id="WP_207325521.1">
    <property type="nucleotide sequence ID" value="NZ_CP071504.1"/>
</dbReference>
<sequence length="380" mass="42284">MLLPALTSSIRMKFSRMKFSEFFDRPVTRPLATTLMRFKGFWHSLNFAQRCYLLATLLFLLEAVMVADRVNWFTGALTLLVLAGLASEFWPRFLHVWHSLPGKAFILLFYAVVANFALGNAAGMVNDITGVSAASLPYSHNFAILLSLPGWFFMTSLLVLLFVQVAMPFYLLLLLLLKPFGLHGLWHPPHYRFVFTTALVRYVWSFALLIQLLMLGAATGVAADAGAFGRGVYDEILTELEESGNKAKQKKADSGQGDEEAKAELVQDTQGNVGIHIVSEGETTSVVSMPVEDMQSRANRYHSLQQSALALFIFQFEADGRSRCEHAEGSKIVELNDYEILEILPDQSQPQGYSYRVRSCISAAFGRTPDSRGAVNPPPQ</sequence>
<organism evidence="3 4">
    <name type="scientific">Shewanella cyperi</name>
    <dbReference type="NCBI Taxonomy" id="2814292"/>
    <lineage>
        <taxon>Bacteria</taxon>
        <taxon>Pseudomonadati</taxon>
        <taxon>Pseudomonadota</taxon>
        <taxon>Gammaproteobacteria</taxon>
        <taxon>Alteromonadales</taxon>
        <taxon>Shewanellaceae</taxon>
        <taxon>Shewanella</taxon>
    </lineage>
</organism>
<reference evidence="3 4" key="1">
    <citation type="submission" date="2021-03" db="EMBL/GenBank/DDBJ databases">
        <title>Novel species identification of genus Shewanella.</title>
        <authorList>
            <person name="Liu G."/>
            <person name="Zhang Q."/>
        </authorList>
    </citation>
    <scope>NUCLEOTIDE SEQUENCE [LARGE SCALE GENOMIC DNA]</scope>
    <source>
        <strain evidence="3 4">FJAT-53726</strain>
    </source>
</reference>
<feature type="transmembrane region" description="Helical" evidence="2">
    <location>
        <begin position="105"/>
        <end position="122"/>
    </location>
</feature>
<evidence type="ECO:0000256" key="1">
    <source>
        <dbReference type="SAM" id="MobiDB-lite"/>
    </source>
</evidence>
<protein>
    <submittedName>
        <fullName evidence="3">Uncharacterized protein</fullName>
    </submittedName>
</protein>
<feature type="transmembrane region" description="Helical" evidence="2">
    <location>
        <begin position="142"/>
        <end position="162"/>
    </location>
</feature>
<evidence type="ECO:0000313" key="4">
    <source>
        <dbReference type="Proteomes" id="UP000663281"/>
    </source>
</evidence>
<proteinExistence type="predicted"/>
<dbReference type="KEGG" id="scyp:JYB88_03530"/>
<dbReference type="Proteomes" id="UP000663281">
    <property type="component" value="Chromosome"/>
</dbReference>